<keyword evidence="2" id="KW-1003">Cell membrane</keyword>
<evidence type="ECO:0000256" key="4">
    <source>
        <dbReference type="ARBA" id="ARBA00022989"/>
    </source>
</evidence>
<evidence type="ECO:0000256" key="3">
    <source>
        <dbReference type="ARBA" id="ARBA00022692"/>
    </source>
</evidence>
<dbReference type="EMBL" id="JNAX01000015">
    <property type="protein sequence ID" value="KGG19325.1"/>
    <property type="molecule type" value="Genomic_DNA"/>
</dbReference>
<feature type="transmembrane region" description="Helical" evidence="6">
    <location>
        <begin position="218"/>
        <end position="245"/>
    </location>
</feature>
<evidence type="ECO:0000256" key="1">
    <source>
        <dbReference type="ARBA" id="ARBA00004651"/>
    </source>
</evidence>
<keyword evidence="4 6" id="KW-1133">Transmembrane helix</keyword>
<feature type="transmembrane region" description="Helical" evidence="6">
    <location>
        <begin position="58"/>
        <end position="78"/>
    </location>
</feature>
<protein>
    <submittedName>
        <fullName evidence="7">Putative transmembrane protein HieC</fullName>
    </submittedName>
</protein>
<keyword evidence="5 6" id="KW-0472">Membrane</keyword>
<proteinExistence type="predicted"/>
<evidence type="ECO:0000256" key="2">
    <source>
        <dbReference type="ARBA" id="ARBA00022475"/>
    </source>
</evidence>
<evidence type="ECO:0000256" key="6">
    <source>
        <dbReference type="SAM" id="Phobius"/>
    </source>
</evidence>
<feature type="transmembrane region" description="Helical" evidence="6">
    <location>
        <begin position="292"/>
        <end position="313"/>
    </location>
</feature>
<evidence type="ECO:0000313" key="7">
    <source>
        <dbReference type="EMBL" id="KGG19325.1"/>
    </source>
</evidence>
<evidence type="ECO:0000313" key="8">
    <source>
        <dbReference type="Proteomes" id="UP000030392"/>
    </source>
</evidence>
<accession>A0A0A2C339</accession>
<sequence>MINFIMNEIIRKNFVFGMISKINLKLLITLICFAFLGNSIYGNFDSLSNQTITSEEILWIFWGTIFSFFSIIINAYAWKLLINNIGCSINNLNIIQLFLATNIYKYLPGGIWHFVSRYKKLRLELSNEKSIESILLEPILMLVAGFVFIPFRGLNLPIYILCWSSTLLFLPTFRQSLIKKLKTIKANIFTNYDNIKDRDLAKNSQNISTSLFYPYKPLFVEIIFIFFRFIGFLCCVHAFSIGSLISYGELISSFSFAWIIGLIVPAAPGGLGVFESVILFSLSSHLPEAPLLASLFCYRLVSTVSDILAALIYPVKKIFKV</sequence>
<gene>
    <name evidence="7" type="ORF">EV03_1707</name>
</gene>
<reference evidence="8" key="1">
    <citation type="journal article" date="2014" name="Sci. Data">
        <title>Genomes of diverse isolates of the marine cyanobacterium Prochlorococcus.</title>
        <authorList>
            <person name="Biller S."/>
            <person name="Berube P."/>
            <person name="Thompson J."/>
            <person name="Kelly L."/>
            <person name="Roggensack S."/>
            <person name="Awad L."/>
            <person name="Roache-Johnson K."/>
            <person name="Ding H."/>
            <person name="Giovannoni S.J."/>
            <person name="Moore L.R."/>
            <person name="Chisholm S.W."/>
        </authorList>
    </citation>
    <scope>NUCLEOTIDE SEQUENCE [LARGE SCALE GENOMIC DNA]</scope>
    <source>
        <strain evidence="8">PAC1</strain>
    </source>
</reference>
<keyword evidence="3 6" id="KW-0812">Transmembrane</keyword>
<evidence type="ECO:0000256" key="5">
    <source>
        <dbReference type="ARBA" id="ARBA00023136"/>
    </source>
</evidence>
<dbReference type="Proteomes" id="UP000030392">
    <property type="component" value="Unassembled WGS sequence"/>
</dbReference>
<feature type="transmembrane region" description="Helical" evidence="6">
    <location>
        <begin position="257"/>
        <end position="280"/>
    </location>
</feature>
<dbReference type="GO" id="GO:0005886">
    <property type="term" value="C:plasma membrane"/>
    <property type="evidence" value="ECO:0007669"/>
    <property type="project" value="UniProtKB-SubCell"/>
</dbReference>
<feature type="transmembrane region" description="Helical" evidence="6">
    <location>
        <begin position="130"/>
        <end position="150"/>
    </location>
</feature>
<dbReference type="InterPro" id="IPR022791">
    <property type="entry name" value="L-PG_synthase/AglD"/>
</dbReference>
<organism evidence="7 8">
    <name type="scientific">Prochlorococcus marinus str. PAC1</name>
    <dbReference type="NCBI Taxonomy" id="59924"/>
    <lineage>
        <taxon>Bacteria</taxon>
        <taxon>Bacillati</taxon>
        <taxon>Cyanobacteriota</taxon>
        <taxon>Cyanophyceae</taxon>
        <taxon>Synechococcales</taxon>
        <taxon>Prochlorococcaceae</taxon>
        <taxon>Prochlorococcus</taxon>
    </lineage>
</organism>
<dbReference type="Pfam" id="PF03706">
    <property type="entry name" value="LPG_synthase_TM"/>
    <property type="match status" value="1"/>
</dbReference>
<dbReference type="RefSeq" id="WP_036906887.1">
    <property type="nucleotide sequence ID" value="NZ_JNAX01000015.1"/>
</dbReference>
<feature type="transmembrane region" description="Helical" evidence="6">
    <location>
        <begin position="156"/>
        <end position="173"/>
    </location>
</feature>
<comment type="caution">
    <text evidence="7">The sequence shown here is derived from an EMBL/GenBank/DDBJ whole genome shotgun (WGS) entry which is preliminary data.</text>
</comment>
<comment type="subcellular location">
    <subcellularLocation>
        <location evidence="1">Cell membrane</location>
        <topology evidence="1">Multi-pass membrane protein</topology>
    </subcellularLocation>
</comment>
<name>A0A0A2C339_PROMR</name>
<dbReference type="AlphaFoldDB" id="A0A0A2C339"/>